<evidence type="ECO:0000256" key="2">
    <source>
        <dbReference type="ARBA" id="ARBA00023125"/>
    </source>
</evidence>
<protein>
    <submittedName>
        <fullName evidence="6">TetR/AcrR family transcriptional regulator</fullName>
    </submittedName>
</protein>
<evidence type="ECO:0000259" key="5">
    <source>
        <dbReference type="PROSITE" id="PS50977"/>
    </source>
</evidence>
<evidence type="ECO:0000313" key="6">
    <source>
        <dbReference type="EMBL" id="WNQ09447.1"/>
    </source>
</evidence>
<dbReference type="SUPFAM" id="SSF48498">
    <property type="entry name" value="Tetracyclin repressor-like, C-terminal domain"/>
    <property type="match status" value="1"/>
</dbReference>
<dbReference type="RefSeq" id="WP_315603219.1">
    <property type="nucleotide sequence ID" value="NZ_CP130318.1"/>
</dbReference>
<accession>A0AA96RD58</accession>
<dbReference type="InterPro" id="IPR050109">
    <property type="entry name" value="HTH-type_TetR-like_transc_reg"/>
</dbReference>
<keyword evidence="1" id="KW-0805">Transcription regulation</keyword>
<reference evidence="6 7" key="1">
    <citation type="submission" date="2022-02" db="EMBL/GenBank/DDBJ databases">
        <title>Paenibacillus sp. MBLB1776 Whole Genome Shotgun Sequencing.</title>
        <authorList>
            <person name="Hwang C.Y."/>
            <person name="Cho E.-S."/>
            <person name="Seo M.-J."/>
        </authorList>
    </citation>
    <scope>NUCLEOTIDE SEQUENCE [LARGE SCALE GENOMIC DNA]</scope>
    <source>
        <strain evidence="6 7">MBLB1776</strain>
    </source>
</reference>
<dbReference type="InterPro" id="IPR009057">
    <property type="entry name" value="Homeodomain-like_sf"/>
</dbReference>
<dbReference type="PANTHER" id="PTHR30055">
    <property type="entry name" value="HTH-TYPE TRANSCRIPTIONAL REGULATOR RUTR"/>
    <property type="match status" value="1"/>
</dbReference>
<dbReference type="PROSITE" id="PS50977">
    <property type="entry name" value="HTH_TETR_2"/>
    <property type="match status" value="1"/>
</dbReference>
<evidence type="ECO:0000256" key="4">
    <source>
        <dbReference type="PROSITE-ProRule" id="PRU00335"/>
    </source>
</evidence>
<dbReference type="EMBL" id="CP130318">
    <property type="protein sequence ID" value="WNQ09447.1"/>
    <property type="molecule type" value="Genomic_DNA"/>
</dbReference>
<evidence type="ECO:0000256" key="1">
    <source>
        <dbReference type="ARBA" id="ARBA00023015"/>
    </source>
</evidence>
<gene>
    <name evidence="6" type="ORF">MJA45_17640</name>
</gene>
<evidence type="ECO:0000313" key="7">
    <source>
        <dbReference type="Proteomes" id="UP001305702"/>
    </source>
</evidence>
<dbReference type="Pfam" id="PF00440">
    <property type="entry name" value="TetR_N"/>
    <property type="match status" value="1"/>
</dbReference>
<organism evidence="6 7">
    <name type="scientific">Paenibacillus aurantius</name>
    <dbReference type="NCBI Taxonomy" id="2918900"/>
    <lineage>
        <taxon>Bacteria</taxon>
        <taxon>Bacillati</taxon>
        <taxon>Bacillota</taxon>
        <taxon>Bacilli</taxon>
        <taxon>Bacillales</taxon>
        <taxon>Paenibacillaceae</taxon>
        <taxon>Paenibacillus</taxon>
    </lineage>
</organism>
<dbReference type="GO" id="GO:0003700">
    <property type="term" value="F:DNA-binding transcription factor activity"/>
    <property type="evidence" value="ECO:0007669"/>
    <property type="project" value="TreeGrafter"/>
</dbReference>
<proteinExistence type="predicted"/>
<feature type="DNA-binding region" description="H-T-H motif" evidence="4">
    <location>
        <begin position="31"/>
        <end position="50"/>
    </location>
</feature>
<name>A0AA96RD58_9BACL</name>
<keyword evidence="3" id="KW-0804">Transcription</keyword>
<dbReference type="InterPro" id="IPR001647">
    <property type="entry name" value="HTH_TetR"/>
</dbReference>
<dbReference type="Proteomes" id="UP001305702">
    <property type="component" value="Chromosome"/>
</dbReference>
<dbReference type="KEGG" id="paun:MJA45_17640"/>
<evidence type="ECO:0000256" key="3">
    <source>
        <dbReference type="ARBA" id="ARBA00023163"/>
    </source>
</evidence>
<dbReference type="AlphaFoldDB" id="A0AA96RD58"/>
<keyword evidence="7" id="KW-1185">Reference proteome</keyword>
<dbReference type="InterPro" id="IPR036271">
    <property type="entry name" value="Tet_transcr_reg_TetR-rel_C_sf"/>
</dbReference>
<feature type="domain" description="HTH tetR-type" evidence="5">
    <location>
        <begin position="8"/>
        <end position="68"/>
    </location>
</feature>
<dbReference type="GO" id="GO:0000976">
    <property type="term" value="F:transcription cis-regulatory region binding"/>
    <property type="evidence" value="ECO:0007669"/>
    <property type="project" value="TreeGrafter"/>
</dbReference>
<keyword evidence="2 4" id="KW-0238">DNA-binding</keyword>
<dbReference type="PRINTS" id="PR00455">
    <property type="entry name" value="HTHTETR"/>
</dbReference>
<sequence length="194" mass="21932">MSRETRKARTREDIVRRAVELFKRKGYDQVTVEEITTACGIAKGTFFNYFPRKEHLLLHLSETYLPLMTAIIERHAEGDWKDRLQRIFSDLTELYFRHYDLLRRVLAETVRSALEAGEESANLAVFRNKLASLLEEGKKTGQVRSEGDAGSAASVLLALYMSSLLQGKDRDSVMASMRAQLNTVWEGIGGGKSS</sequence>
<dbReference type="PANTHER" id="PTHR30055:SF234">
    <property type="entry name" value="HTH-TYPE TRANSCRIPTIONAL REGULATOR BETI"/>
    <property type="match status" value="1"/>
</dbReference>
<dbReference type="Gene3D" id="1.10.357.10">
    <property type="entry name" value="Tetracycline Repressor, domain 2"/>
    <property type="match status" value="1"/>
</dbReference>
<dbReference type="SUPFAM" id="SSF46689">
    <property type="entry name" value="Homeodomain-like"/>
    <property type="match status" value="1"/>
</dbReference>